<dbReference type="InterPro" id="IPR018247">
    <property type="entry name" value="EF_Hand_1_Ca_BS"/>
</dbReference>
<dbReference type="PROSITE" id="PS50222">
    <property type="entry name" value="EF_HAND_2"/>
    <property type="match status" value="1"/>
</dbReference>
<evidence type="ECO:0000256" key="2">
    <source>
        <dbReference type="SAM" id="Phobius"/>
    </source>
</evidence>
<dbReference type="Proteomes" id="UP000095751">
    <property type="component" value="Unassembled WGS sequence"/>
</dbReference>
<gene>
    <name evidence="4" type="ORF">FRACYDRAFT_258390</name>
</gene>
<keyword evidence="2" id="KW-0472">Membrane</keyword>
<dbReference type="AlphaFoldDB" id="A0A1E7EIN6"/>
<feature type="region of interest" description="Disordered" evidence="1">
    <location>
        <begin position="49"/>
        <end position="77"/>
    </location>
</feature>
<proteinExistence type="predicted"/>
<organism evidence="4 5">
    <name type="scientific">Fragilariopsis cylindrus CCMP1102</name>
    <dbReference type="NCBI Taxonomy" id="635003"/>
    <lineage>
        <taxon>Eukaryota</taxon>
        <taxon>Sar</taxon>
        <taxon>Stramenopiles</taxon>
        <taxon>Ochrophyta</taxon>
        <taxon>Bacillariophyta</taxon>
        <taxon>Bacillariophyceae</taxon>
        <taxon>Bacillariophycidae</taxon>
        <taxon>Bacillariales</taxon>
        <taxon>Bacillariaceae</taxon>
        <taxon>Fragilariopsis</taxon>
    </lineage>
</organism>
<keyword evidence="2" id="KW-1133">Transmembrane helix</keyword>
<dbReference type="InterPro" id="IPR002048">
    <property type="entry name" value="EF_hand_dom"/>
</dbReference>
<evidence type="ECO:0000259" key="3">
    <source>
        <dbReference type="PROSITE" id="PS50222"/>
    </source>
</evidence>
<feature type="non-terminal residue" evidence="4">
    <location>
        <position position="256"/>
    </location>
</feature>
<evidence type="ECO:0000313" key="5">
    <source>
        <dbReference type="Proteomes" id="UP000095751"/>
    </source>
</evidence>
<sequence length="256" mass="28945">MTKQRRRKALLSRNSSSEACPNCSRLPLSRTYPTPYHFSIEDIMSPGRNACSDESKYQQQQQQQQQQRSPLRTTRTRPTIIRRQSILRMRIISAAVIVALTFSICLSGTSADSSIIKETTTTTKRTILLSTSDRDVLTINTPRNEGLTSFLREKQQKIRITGDNNNNNNSDQDHRILQPASLQQCKIALAVGDTDRDDVLSKDEYFNVVNQLGRQNQNDDDDEQYVAVSSFDELPTALKDNYDEIANDDLGGINIS</sequence>
<keyword evidence="5" id="KW-1185">Reference proteome</keyword>
<dbReference type="InParanoid" id="A0A1E7EIN6"/>
<evidence type="ECO:0000313" key="4">
    <source>
        <dbReference type="EMBL" id="OEU05752.1"/>
    </source>
</evidence>
<reference evidence="4 5" key="1">
    <citation type="submission" date="2016-09" db="EMBL/GenBank/DDBJ databases">
        <title>Extensive genetic diversity and differential bi-allelic expression allows diatom success in the polar Southern Ocean.</title>
        <authorList>
            <consortium name="DOE Joint Genome Institute"/>
            <person name="Mock T."/>
            <person name="Otillar R.P."/>
            <person name="Strauss J."/>
            <person name="Dupont C."/>
            <person name="Frickenhaus S."/>
            <person name="Maumus F."/>
            <person name="Mcmullan M."/>
            <person name="Sanges R."/>
            <person name="Schmutz J."/>
            <person name="Toseland A."/>
            <person name="Valas R."/>
            <person name="Veluchamy A."/>
            <person name="Ward B.J."/>
            <person name="Allen A."/>
            <person name="Barry K."/>
            <person name="Falciatore A."/>
            <person name="Ferrante M."/>
            <person name="Fortunato A.E."/>
            <person name="Gloeckner G."/>
            <person name="Gruber A."/>
            <person name="Hipkin R."/>
            <person name="Janech M."/>
            <person name="Kroth P."/>
            <person name="Leese F."/>
            <person name="Lindquist E."/>
            <person name="Lyon B.R."/>
            <person name="Martin J."/>
            <person name="Mayer C."/>
            <person name="Parker M."/>
            <person name="Quesneville H."/>
            <person name="Raymond J."/>
            <person name="Uhlig C."/>
            <person name="Valentin K.U."/>
            <person name="Worden A.Z."/>
            <person name="Armbrust E.V."/>
            <person name="Bowler C."/>
            <person name="Green B."/>
            <person name="Moulton V."/>
            <person name="Van Oosterhout C."/>
            <person name="Grigoriev I."/>
        </authorList>
    </citation>
    <scope>NUCLEOTIDE SEQUENCE [LARGE SCALE GENOMIC DNA]</scope>
    <source>
        <strain evidence="4 5">CCMP1102</strain>
    </source>
</reference>
<feature type="compositionally biased region" description="Low complexity" evidence="1">
    <location>
        <begin position="58"/>
        <end position="77"/>
    </location>
</feature>
<dbReference type="PROSITE" id="PS00018">
    <property type="entry name" value="EF_HAND_1"/>
    <property type="match status" value="1"/>
</dbReference>
<dbReference type="EMBL" id="KV784483">
    <property type="protein sequence ID" value="OEU05752.1"/>
    <property type="molecule type" value="Genomic_DNA"/>
</dbReference>
<name>A0A1E7EIN6_9STRA</name>
<keyword evidence="2" id="KW-0812">Transmembrane</keyword>
<dbReference type="GO" id="GO:0005509">
    <property type="term" value="F:calcium ion binding"/>
    <property type="evidence" value="ECO:0007669"/>
    <property type="project" value="InterPro"/>
</dbReference>
<protein>
    <recommendedName>
        <fullName evidence="3">EF-hand domain-containing protein</fullName>
    </recommendedName>
</protein>
<feature type="transmembrane region" description="Helical" evidence="2">
    <location>
        <begin position="91"/>
        <end position="111"/>
    </location>
</feature>
<accession>A0A1E7EIN6</accession>
<feature type="domain" description="EF-hand" evidence="3">
    <location>
        <begin position="180"/>
        <end position="215"/>
    </location>
</feature>
<evidence type="ECO:0000256" key="1">
    <source>
        <dbReference type="SAM" id="MobiDB-lite"/>
    </source>
</evidence>
<dbReference type="KEGG" id="fcy:FRACYDRAFT_258390"/>